<dbReference type="Pfam" id="PF20434">
    <property type="entry name" value="BD-FAE"/>
    <property type="match status" value="1"/>
</dbReference>
<proteinExistence type="predicted"/>
<evidence type="ECO:0000313" key="3">
    <source>
        <dbReference type="EMBL" id="SCY91444.1"/>
    </source>
</evidence>
<gene>
    <name evidence="3" type="ORF">SAMN03080606_03035</name>
</gene>
<dbReference type="OrthoDB" id="9794725at2"/>
<evidence type="ECO:0000313" key="4">
    <source>
        <dbReference type="Proteomes" id="UP000198636"/>
    </source>
</evidence>
<evidence type="ECO:0000259" key="2">
    <source>
        <dbReference type="Pfam" id="PF20434"/>
    </source>
</evidence>
<dbReference type="Gene3D" id="3.40.50.1820">
    <property type="entry name" value="alpha/beta hydrolase"/>
    <property type="match status" value="1"/>
</dbReference>
<sequence>MNKRALLSLTFIIILCIAGIAVFSSNQTSYDNMKEQSEIDNLQEAANTSTTENTTIPGRGFSGVLYEVPNMDNVEVVKNIEYKEDRISNLSLDIYYPSDKKPEDNNSPIVFVHGRAQGMSNLKDHDFYTSWARLVAASGHTAITFNWRSDFPDDVLDLLSYIRQNSNDLGIDPDNISVFMFSAGVHPTCRRISQEGMEYIDGIIAYYGKIPESILENYTPSNLPPIFIAEAANDAPSLHNNYFISKGLETGYDITHMVHSTADHAFDMHNDDDETKKIIEKTLEFIDKIKKNHI</sequence>
<dbReference type="GO" id="GO:0016787">
    <property type="term" value="F:hydrolase activity"/>
    <property type="evidence" value="ECO:0007669"/>
    <property type="project" value="UniProtKB-KW"/>
</dbReference>
<keyword evidence="4" id="KW-1185">Reference proteome</keyword>
<dbReference type="InterPro" id="IPR029058">
    <property type="entry name" value="AB_hydrolase_fold"/>
</dbReference>
<accession>A0A1G5JTG1</accession>
<dbReference type="InterPro" id="IPR049492">
    <property type="entry name" value="BD-FAE-like_dom"/>
</dbReference>
<dbReference type="EMBL" id="FMUS01000021">
    <property type="protein sequence ID" value="SCY91444.1"/>
    <property type="molecule type" value="Genomic_DNA"/>
</dbReference>
<protein>
    <submittedName>
        <fullName evidence="3">Acetyl esterase/lipase</fullName>
    </submittedName>
</protein>
<dbReference type="STRING" id="1120976.SAMN03080606_03035"/>
<name>A0A1G5JTG1_9FIRM</name>
<reference evidence="3 4" key="1">
    <citation type="submission" date="2016-10" db="EMBL/GenBank/DDBJ databases">
        <authorList>
            <person name="de Groot N.N."/>
        </authorList>
    </citation>
    <scope>NUCLEOTIDE SEQUENCE [LARGE SCALE GENOMIC DNA]</scope>
    <source>
        <strain evidence="3 4">DSM 18978</strain>
    </source>
</reference>
<dbReference type="PANTHER" id="PTHR48081">
    <property type="entry name" value="AB HYDROLASE SUPERFAMILY PROTEIN C4A8.06C"/>
    <property type="match status" value="1"/>
</dbReference>
<keyword evidence="1" id="KW-0378">Hydrolase</keyword>
<dbReference type="AlphaFoldDB" id="A0A1G5JTG1"/>
<dbReference type="RefSeq" id="WP_091545292.1">
    <property type="nucleotide sequence ID" value="NZ_FMUS01000021.1"/>
</dbReference>
<dbReference type="SUPFAM" id="SSF53474">
    <property type="entry name" value="alpha/beta-Hydrolases"/>
    <property type="match status" value="1"/>
</dbReference>
<organism evidence="3 4">
    <name type="scientific">Alkaliphilus peptidifermentans DSM 18978</name>
    <dbReference type="NCBI Taxonomy" id="1120976"/>
    <lineage>
        <taxon>Bacteria</taxon>
        <taxon>Bacillati</taxon>
        <taxon>Bacillota</taxon>
        <taxon>Clostridia</taxon>
        <taxon>Peptostreptococcales</taxon>
        <taxon>Natronincolaceae</taxon>
        <taxon>Alkaliphilus</taxon>
    </lineage>
</organism>
<dbReference type="InterPro" id="IPR050300">
    <property type="entry name" value="GDXG_lipolytic_enzyme"/>
</dbReference>
<evidence type="ECO:0000256" key="1">
    <source>
        <dbReference type="ARBA" id="ARBA00022801"/>
    </source>
</evidence>
<feature type="domain" description="BD-FAE-like" evidence="2">
    <location>
        <begin position="92"/>
        <end position="204"/>
    </location>
</feature>
<dbReference type="Proteomes" id="UP000198636">
    <property type="component" value="Unassembled WGS sequence"/>
</dbReference>